<evidence type="ECO:0000256" key="6">
    <source>
        <dbReference type="ARBA" id="ARBA00023136"/>
    </source>
</evidence>
<reference evidence="8" key="2">
    <citation type="submission" date="2022-10" db="EMBL/GenBank/DDBJ databases">
        <authorList>
            <consortium name="ENA_rothamsted_submissions"/>
            <consortium name="culmorum"/>
            <person name="King R."/>
        </authorList>
    </citation>
    <scope>NUCLEOTIDE SEQUENCE</scope>
</reference>
<keyword evidence="6" id="KW-0472">Membrane</keyword>
<dbReference type="InterPro" id="IPR029044">
    <property type="entry name" value="Nucleotide-diphossugar_trans"/>
</dbReference>
<reference evidence="8" key="1">
    <citation type="submission" date="2022-01" db="EMBL/GenBank/DDBJ databases">
        <authorList>
            <person name="King R."/>
        </authorList>
    </citation>
    <scope>NUCLEOTIDE SEQUENCE</scope>
</reference>
<evidence type="ECO:0000313" key="8">
    <source>
        <dbReference type="EMBL" id="CAG9811631.1"/>
    </source>
</evidence>
<comment type="subcellular location">
    <subcellularLocation>
        <location evidence="1">Golgi apparatus membrane</location>
        <topology evidence="1">Single-pass type II membrane protein</topology>
    </subcellularLocation>
</comment>
<proteinExistence type="inferred from homology"/>
<dbReference type="OrthoDB" id="409543at2759"/>
<dbReference type="InterPro" id="IPR007652">
    <property type="entry name" value="A1-4-GlycosylTfrase_dom"/>
</dbReference>
<protein>
    <recommendedName>
        <fullName evidence="7">Alpha 1,4-glycosyltransferase domain-containing protein</fullName>
    </recommendedName>
</protein>
<evidence type="ECO:0000256" key="1">
    <source>
        <dbReference type="ARBA" id="ARBA00004323"/>
    </source>
</evidence>
<dbReference type="Proteomes" id="UP001153620">
    <property type="component" value="Chromosome 4"/>
</dbReference>
<keyword evidence="9" id="KW-1185">Reference proteome</keyword>
<dbReference type="Pfam" id="PF04572">
    <property type="entry name" value="Gb3_synth"/>
    <property type="match status" value="1"/>
</dbReference>
<evidence type="ECO:0000259" key="7">
    <source>
        <dbReference type="Pfam" id="PF04572"/>
    </source>
</evidence>
<sequence length="329" mass="38215">MSKNVQKESNFSELSFEKFPIIFKLKNLQNDENILTNKTIQKIFFIETHLESFRKLENPRQACSVESAARMNPETEIYFTFATNSSAVFLENSELLEVLSKFHNINFRFIDPKELSKGTFIEDFFTKDLLAQSQFHVANRANALRILLMSKYGGQYLDLDVISLVSIDAVNLTNYGCVQSKDVVNNAVLNFDVDKGQELLEEYGRHLLTEFRPNDWGANGPAMFSRVLKKFCSTTTFEESTYTKCGEFISLPTDKCYAISYPEYEKFYDENYFNETMSRVKDSFFVHIWNRMEEAGNKNYKLKADSKSAYAELARRNCPNVFKTVDKYF</sequence>
<evidence type="ECO:0000313" key="9">
    <source>
        <dbReference type="Proteomes" id="UP001153620"/>
    </source>
</evidence>
<evidence type="ECO:0000256" key="2">
    <source>
        <dbReference type="ARBA" id="ARBA00009003"/>
    </source>
</evidence>
<evidence type="ECO:0000256" key="3">
    <source>
        <dbReference type="ARBA" id="ARBA00022676"/>
    </source>
</evidence>
<keyword evidence="5" id="KW-0333">Golgi apparatus</keyword>
<name>A0A9N9WZ04_9DIPT</name>
<dbReference type="PANTHER" id="PTHR12042:SF21">
    <property type="entry name" value="ALPHA1,4-GALACTOSYLTRANSFERASE 1-RELATED"/>
    <property type="match status" value="1"/>
</dbReference>
<dbReference type="GO" id="GO:0000139">
    <property type="term" value="C:Golgi membrane"/>
    <property type="evidence" value="ECO:0007669"/>
    <property type="project" value="UniProtKB-SubCell"/>
</dbReference>
<dbReference type="InterPro" id="IPR007577">
    <property type="entry name" value="GlycoTrfase_DXD_sugar-bd_CS"/>
</dbReference>
<evidence type="ECO:0000256" key="5">
    <source>
        <dbReference type="ARBA" id="ARBA00023034"/>
    </source>
</evidence>
<dbReference type="PANTHER" id="PTHR12042">
    <property type="entry name" value="LACTOSYLCERAMIDE 4-ALPHA-GALACTOSYLTRANSFERASE ALPHA- 1,4-GALACTOSYLTRANSFERASE"/>
    <property type="match status" value="1"/>
</dbReference>
<dbReference type="AlphaFoldDB" id="A0A9N9WZ04"/>
<accession>A0A9N9WZ04</accession>
<dbReference type="Pfam" id="PF04488">
    <property type="entry name" value="Gly_transf_sug"/>
    <property type="match status" value="1"/>
</dbReference>
<keyword evidence="3" id="KW-0328">Glycosyltransferase</keyword>
<dbReference type="InterPro" id="IPR051981">
    <property type="entry name" value="Glycosyltransf_32"/>
</dbReference>
<dbReference type="Gene3D" id="3.90.550.20">
    <property type="match status" value="1"/>
</dbReference>
<dbReference type="GO" id="GO:0006688">
    <property type="term" value="P:glycosphingolipid biosynthetic process"/>
    <property type="evidence" value="ECO:0007669"/>
    <property type="project" value="TreeGrafter"/>
</dbReference>
<dbReference type="SUPFAM" id="SSF53448">
    <property type="entry name" value="Nucleotide-diphospho-sugar transferases"/>
    <property type="match status" value="1"/>
</dbReference>
<dbReference type="GO" id="GO:0016758">
    <property type="term" value="F:hexosyltransferase activity"/>
    <property type="evidence" value="ECO:0007669"/>
    <property type="project" value="TreeGrafter"/>
</dbReference>
<organism evidence="8 9">
    <name type="scientific">Chironomus riparius</name>
    <dbReference type="NCBI Taxonomy" id="315576"/>
    <lineage>
        <taxon>Eukaryota</taxon>
        <taxon>Metazoa</taxon>
        <taxon>Ecdysozoa</taxon>
        <taxon>Arthropoda</taxon>
        <taxon>Hexapoda</taxon>
        <taxon>Insecta</taxon>
        <taxon>Pterygota</taxon>
        <taxon>Neoptera</taxon>
        <taxon>Endopterygota</taxon>
        <taxon>Diptera</taxon>
        <taxon>Nematocera</taxon>
        <taxon>Chironomoidea</taxon>
        <taxon>Chironomidae</taxon>
        <taxon>Chironominae</taxon>
        <taxon>Chironomus</taxon>
    </lineage>
</organism>
<comment type="similarity">
    <text evidence="2">Belongs to the glycosyltransferase 32 family.</text>
</comment>
<feature type="domain" description="Alpha 1,4-glycosyltransferase" evidence="7">
    <location>
        <begin position="194"/>
        <end position="324"/>
    </location>
</feature>
<dbReference type="EMBL" id="OU895880">
    <property type="protein sequence ID" value="CAG9811631.1"/>
    <property type="molecule type" value="Genomic_DNA"/>
</dbReference>
<keyword evidence="4" id="KW-0808">Transferase</keyword>
<evidence type="ECO:0000256" key="4">
    <source>
        <dbReference type="ARBA" id="ARBA00022679"/>
    </source>
</evidence>
<gene>
    <name evidence="8" type="ORF">CHIRRI_LOCUS14438</name>
</gene>